<proteinExistence type="predicted"/>
<accession>A0A8S3WIX7</accession>
<organism evidence="1 2">
    <name type="scientific">Parnassius apollo</name>
    <name type="common">Apollo butterfly</name>
    <name type="synonym">Papilio apollo</name>
    <dbReference type="NCBI Taxonomy" id="110799"/>
    <lineage>
        <taxon>Eukaryota</taxon>
        <taxon>Metazoa</taxon>
        <taxon>Ecdysozoa</taxon>
        <taxon>Arthropoda</taxon>
        <taxon>Hexapoda</taxon>
        <taxon>Insecta</taxon>
        <taxon>Pterygota</taxon>
        <taxon>Neoptera</taxon>
        <taxon>Endopterygota</taxon>
        <taxon>Lepidoptera</taxon>
        <taxon>Glossata</taxon>
        <taxon>Ditrysia</taxon>
        <taxon>Papilionoidea</taxon>
        <taxon>Papilionidae</taxon>
        <taxon>Parnassiinae</taxon>
        <taxon>Parnassini</taxon>
        <taxon>Parnassius</taxon>
        <taxon>Parnassius</taxon>
    </lineage>
</organism>
<dbReference type="OrthoDB" id="6927135at2759"/>
<dbReference type="Proteomes" id="UP000691718">
    <property type="component" value="Unassembled WGS sequence"/>
</dbReference>
<dbReference type="AlphaFoldDB" id="A0A8S3WIX7"/>
<evidence type="ECO:0000313" key="1">
    <source>
        <dbReference type="EMBL" id="CAG4962952.1"/>
    </source>
</evidence>
<comment type="caution">
    <text evidence="1">The sequence shown here is derived from an EMBL/GenBank/DDBJ whole genome shotgun (WGS) entry which is preliminary data.</text>
</comment>
<gene>
    <name evidence="1" type="ORF">PAPOLLO_LOCUS6867</name>
</gene>
<name>A0A8S3WIX7_PARAO</name>
<keyword evidence="2" id="KW-1185">Reference proteome</keyword>
<sequence length="75" mass="8219">MINGTTGEEAEVTLGVSTGSVFGPVGYIMHVNSIDNAVKHCSTYMYADDTSLMYAKRDVEIIEERLQADFVSILN</sequence>
<evidence type="ECO:0000313" key="2">
    <source>
        <dbReference type="Proteomes" id="UP000691718"/>
    </source>
</evidence>
<dbReference type="EMBL" id="CAJQZP010000477">
    <property type="protein sequence ID" value="CAG4962952.1"/>
    <property type="molecule type" value="Genomic_DNA"/>
</dbReference>
<reference evidence="1" key="1">
    <citation type="submission" date="2021-04" db="EMBL/GenBank/DDBJ databases">
        <authorList>
            <person name="Tunstrom K."/>
        </authorList>
    </citation>
    <scope>NUCLEOTIDE SEQUENCE</scope>
</reference>
<protein>
    <submittedName>
        <fullName evidence="1">(apollo) hypothetical protein</fullName>
    </submittedName>
</protein>